<dbReference type="KEGG" id="ccro:CMC5_041910"/>
<feature type="transmembrane region" description="Helical" evidence="1">
    <location>
        <begin position="12"/>
        <end position="32"/>
    </location>
</feature>
<keyword evidence="3" id="KW-1185">Reference proteome</keyword>
<dbReference type="Gene3D" id="1.25.10.20">
    <property type="entry name" value="Vitellinogen, superhelical"/>
    <property type="match status" value="1"/>
</dbReference>
<dbReference type="EMBL" id="CP012159">
    <property type="protein sequence ID" value="AKT40038.1"/>
    <property type="molecule type" value="Genomic_DNA"/>
</dbReference>
<organism evidence="2 3">
    <name type="scientific">Chondromyces crocatus</name>
    <dbReference type="NCBI Taxonomy" id="52"/>
    <lineage>
        <taxon>Bacteria</taxon>
        <taxon>Pseudomonadati</taxon>
        <taxon>Myxococcota</taxon>
        <taxon>Polyangia</taxon>
        <taxon>Polyangiales</taxon>
        <taxon>Polyangiaceae</taxon>
        <taxon>Chondromyces</taxon>
    </lineage>
</organism>
<keyword evidence="1" id="KW-1133">Transmembrane helix</keyword>
<dbReference type="STRING" id="52.CMC5_041910"/>
<dbReference type="Proteomes" id="UP000067626">
    <property type="component" value="Chromosome"/>
</dbReference>
<proteinExistence type="predicted"/>
<dbReference type="RefSeq" id="WP_050432023.1">
    <property type="nucleotide sequence ID" value="NZ_CP012159.1"/>
</dbReference>
<sequence>MTAPKPERRAVRLGRVGGAIGLVGAVAGLAWFTREPATAASHASQARPPQATAATVTGARKLRWKVGATRRYEVTSSSKLRVDAGALLDPSVKVPPQTLKVDIEGSYRLDVIAEQQEHAIVRAALTPRKIRIEVPGEPVVTDQGSLGARMRALLATPLVLRISRTGRIEGVRMPQGLTTEQNVALALKQIPAAMQVVFPSTAGMHRWEGIQQDVTGEFLAGYVVEGNAVTIEKRRYLAVASPQGRMTVGADLGVTPRSTLTIEVDDDGWARTSTAEERLDLTYGGPGVKERGGVNARHDGRLVVTWSETTAEGATDEGVVNWRELDEHPLSHVFPQDAGADDPRPLAELLRDLKAVSALKSEDERSRESAALLQAITERLLRDPGAARALLDLLLRPGELDPEEAGVLIGALGSSGTPASQEALGKIITNDALSTEMHVRAMTQLAFVKTPTEDALSAVRQTMGSTNDEERSTSRLILGAMARSMGTESGAGEVRTLIDQYEKASSLDEQLLLLSALGNTGSPDALPLILRALGSERPSMRLEAVRALRFMPPGVADTAIDRVLHLEESEEVRKGAVFALSFRDLVRHASIIGTVLSRDVSTTVRLAVVNLLGAAMDKYEPARAILTSVATADPDADIRSAAAAFLQSATPRRP</sequence>
<keyword evidence="1" id="KW-0812">Transmembrane</keyword>
<dbReference type="OrthoDB" id="5378842at2"/>
<dbReference type="InterPro" id="IPR004155">
    <property type="entry name" value="PBS_lyase_HEAT"/>
</dbReference>
<gene>
    <name evidence="2" type="ORF">CMC5_041910</name>
</gene>
<dbReference type="SMART" id="SM00567">
    <property type="entry name" value="EZ_HEAT"/>
    <property type="match status" value="4"/>
</dbReference>
<dbReference type="InterPro" id="IPR011030">
    <property type="entry name" value="Lipovitellin_superhlx_dom"/>
</dbReference>
<dbReference type="Pfam" id="PF13646">
    <property type="entry name" value="HEAT_2"/>
    <property type="match status" value="1"/>
</dbReference>
<protein>
    <recommendedName>
        <fullName evidence="4">Vitellogenin domain-containing protein</fullName>
    </recommendedName>
</protein>
<accession>A0A0K1EHG9</accession>
<evidence type="ECO:0000313" key="2">
    <source>
        <dbReference type="EMBL" id="AKT40038.1"/>
    </source>
</evidence>
<evidence type="ECO:0000256" key="1">
    <source>
        <dbReference type="SAM" id="Phobius"/>
    </source>
</evidence>
<reference evidence="2 3" key="1">
    <citation type="submission" date="2015-07" db="EMBL/GenBank/DDBJ databases">
        <title>Genome analysis of myxobacterium Chondromyces crocatus Cm c5 reveals a high potential for natural compound synthesis and the genetic basis for the loss of fruiting body formation.</title>
        <authorList>
            <person name="Zaburannyi N."/>
            <person name="Bunk B."/>
            <person name="Maier J."/>
            <person name="Overmann J."/>
            <person name="Mueller R."/>
        </authorList>
    </citation>
    <scope>NUCLEOTIDE SEQUENCE [LARGE SCALE GENOMIC DNA]</scope>
    <source>
        <strain evidence="2 3">Cm c5</strain>
    </source>
</reference>
<dbReference type="AlphaFoldDB" id="A0A0K1EHG9"/>
<keyword evidence="1" id="KW-0472">Membrane</keyword>
<dbReference type="SUPFAM" id="SSF48431">
    <property type="entry name" value="Lipovitellin-phosvitin complex, superhelical domain"/>
    <property type="match status" value="1"/>
</dbReference>
<name>A0A0K1EHG9_CHOCO</name>
<evidence type="ECO:0008006" key="4">
    <source>
        <dbReference type="Google" id="ProtNLM"/>
    </source>
</evidence>
<evidence type="ECO:0000313" key="3">
    <source>
        <dbReference type="Proteomes" id="UP000067626"/>
    </source>
</evidence>